<evidence type="ECO:0000256" key="4">
    <source>
        <dbReference type="PROSITE-ProRule" id="PRU00335"/>
    </source>
</evidence>
<dbReference type="Gene3D" id="1.10.10.60">
    <property type="entry name" value="Homeodomain-like"/>
    <property type="match status" value="1"/>
</dbReference>
<proteinExistence type="predicted"/>
<sequence length="208" mass="22420">MDESRRERKKRQTRRLIAETAIRLFAEQGYEQTTVAQIAAGADVATKTFFNHFPGKEAVLFPETGRNGALAVEVITNRKPGETVPEVLSRAYEAMLADFHTNGLGHDDHVPLEVYARLIMTVPALQARALHLAHAEQKEIAAALRAAYPDLLDPISAAAVVGALAGAAQAAALTSLEAGQSEEDFWKALRRGIDIALSGLPGEGRDRG</sequence>
<dbReference type="PRINTS" id="PR00455">
    <property type="entry name" value="HTHTETR"/>
</dbReference>
<dbReference type="Pfam" id="PF00440">
    <property type="entry name" value="TetR_N"/>
    <property type="match status" value="1"/>
</dbReference>
<dbReference type="InterPro" id="IPR050109">
    <property type="entry name" value="HTH-type_TetR-like_transc_reg"/>
</dbReference>
<reference evidence="7" key="1">
    <citation type="journal article" date="2019" name="Int. J. Syst. Evol. Microbiol.">
        <title>The Global Catalogue of Microorganisms (GCM) 10K type strain sequencing project: providing services to taxonomists for standard genome sequencing and annotation.</title>
        <authorList>
            <consortium name="The Broad Institute Genomics Platform"/>
            <consortium name="The Broad Institute Genome Sequencing Center for Infectious Disease"/>
            <person name="Wu L."/>
            <person name="Ma J."/>
        </authorList>
    </citation>
    <scope>NUCLEOTIDE SEQUENCE [LARGE SCALE GENOMIC DNA]</scope>
    <source>
        <strain evidence="7">CGMCC 4.7643</strain>
    </source>
</reference>
<keyword evidence="1" id="KW-0805">Transcription regulation</keyword>
<evidence type="ECO:0000313" key="6">
    <source>
        <dbReference type="EMBL" id="MFD2462816.1"/>
    </source>
</evidence>
<evidence type="ECO:0000256" key="1">
    <source>
        <dbReference type="ARBA" id="ARBA00023015"/>
    </source>
</evidence>
<evidence type="ECO:0000259" key="5">
    <source>
        <dbReference type="PROSITE" id="PS50977"/>
    </source>
</evidence>
<dbReference type="Gene3D" id="1.10.357.10">
    <property type="entry name" value="Tetracycline Repressor, domain 2"/>
    <property type="match status" value="1"/>
</dbReference>
<keyword evidence="3" id="KW-0804">Transcription</keyword>
<organism evidence="6 7">
    <name type="scientific">Amycolatopsis samaneae</name>
    <dbReference type="NCBI Taxonomy" id="664691"/>
    <lineage>
        <taxon>Bacteria</taxon>
        <taxon>Bacillati</taxon>
        <taxon>Actinomycetota</taxon>
        <taxon>Actinomycetes</taxon>
        <taxon>Pseudonocardiales</taxon>
        <taxon>Pseudonocardiaceae</taxon>
        <taxon>Amycolatopsis</taxon>
    </lineage>
</organism>
<dbReference type="PANTHER" id="PTHR30055">
    <property type="entry name" value="HTH-TYPE TRANSCRIPTIONAL REGULATOR RUTR"/>
    <property type="match status" value="1"/>
</dbReference>
<dbReference type="InterPro" id="IPR001647">
    <property type="entry name" value="HTH_TetR"/>
</dbReference>
<dbReference type="PROSITE" id="PS50977">
    <property type="entry name" value="HTH_TETR_2"/>
    <property type="match status" value="1"/>
</dbReference>
<evidence type="ECO:0000256" key="3">
    <source>
        <dbReference type="ARBA" id="ARBA00023163"/>
    </source>
</evidence>
<feature type="DNA-binding region" description="H-T-H motif" evidence="4">
    <location>
        <begin position="34"/>
        <end position="53"/>
    </location>
</feature>
<gene>
    <name evidence="6" type="ORF">ACFSYJ_29685</name>
</gene>
<dbReference type="Proteomes" id="UP001597419">
    <property type="component" value="Unassembled WGS sequence"/>
</dbReference>
<accession>A0ABW5GPM7</accession>
<comment type="caution">
    <text evidence="6">The sequence shown here is derived from an EMBL/GenBank/DDBJ whole genome shotgun (WGS) entry which is preliminary data.</text>
</comment>
<evidence type="ECO:0000256" key="2">
    <source>
        <dbReference type="ARBA" id="ARBA00023125"/>
    </source>
</evidence>
<name>A0ABW5GPM7_9PSEU</name>
<dbReference type="PANTHER" id="PTHR30055:SF234">
    <property type="entry name" value="HTH-TYPE TRANSCRIPTIONAL REGULATOR BETI"/>
    <property type="match status" value="1"/>
</dbReference>
<feature type="domain" description="HTH tetR-type" evidence="5">
    <location>
        <begin position="11"/>
        <end position="71"/>
    </location>
</feature>
<evidence type="ECO:0000313" key="7">
    <source>
        <dbReference type="Proteomes" id="UP001597419"/>
    </source>
</evidence>
<dbReference type="InterPro" id="IPR009057">
    <property type="entry name" value="Homeodomain-like_sf"/>
</dbReference>
<keyword evidence="7" id="KW-1185">Reference proteome</keyword>
<dbReference type="RefSeq" id="WP_345393237.1">
    <property type="nucleotide sequence ID" value="NZ_BAABHG010000005.1"/>
</dbReference>
<keyword evidence="2 4" id="KW-0238">DNA-binding</keyword>
<protein>
    <submittedName>
        <fullName evidence="6">TetR/AcrR family transcriptional regulator</fullName>
    </submittedName>
</protein>
<dbReference type="EMBL" id="JBHUKU010000020">
    <property type="protein sequence ID" value="MFD2462816.1"/>
    <property type="molecule type" value="Genomic_DNA"/>
</dbReference>
<dbReference type="SUPFAM" id="SSF46689">
    <property type="entry name" value="Homeodomain-like"/>
    <property type="match status" value="1"/>
</dbReference>